<dbReference type="PANTHER" id="PTHR10742:SF410">
    <property type="entry name" value="LYSINE-SPECIFIC HISTONE DEMETHYLASE 2"/>
    <property type="match status" value="1"/>
</dbReference>
<feature type="domain" description="Amine oxidase" evidence="1">
    <location>
        <begin position="256"/>
        <end position="452"/>
    </location>
</feature>
<dbReference type="PANTHER" id="PTHR10742">
    <property type="entry name" value="FLAVIN MONOAMINE OXIDASE"/>
    <property type="match status" value="1"/>
</dbReference>
<dbReference type="EMBL" id="CP048882">
    <property type="protein sequence ID" value="QPP09920.1"/>
    <property type="molecule type" value="Genomic_DNA"/>
</dbReference>
<feature type="domain" description="Amine oxidase" evidence="1">
    <location>
        <begin position="49"/>
        <end position="125"/>
    </location>
</feature>
<dbReference type="Proteomes" id="UP000595046">
    <property type="component" value="Chromosome"/>
</dbReference>
<evidence type="ECO:0000259" key="1">
    <source>
        <dbReference type="Pfam" id="PF01593"/>
    </source>
</evidence>
<dbReference type="GO" id="GO:0016491">
    <property type="term" value="F:oxidoreductase activity"/>
    <property type="evidence" value="ECO:0007669"/>
    <property type="project" value="InterPro"/>
</dbReference>
<dbReference type="RefSeq" id="WP_197353678.1">
    <property type="nucleotide sequence ID" value="NZ_CP048882.1"/>
</dbReference>
<keyword evidence="3" id="KW-1185">Reference proteome</keyword>
<reference evidence="3" key="1">
    <citation type="submission" date="2020-02" db="EMBL/GenBank/DDBJ databases">
        <title>Streptomyces sp. ASO4wet.</title>
        <authorList>
            <person name="Risdian C."/>
            <person name="Landwehr W."/>
            <person name="Schupp P."/>
            <person name="Wink J."/>
        </authorList>
    </citation>
    <scope>NUCLEOTIDE SEQUENCE [LARGE SCALE GENOMIC DNA]</scope>
    <source>
        <strain evidence="3">ASO4wet</strain>
    </source>
</reference>
<organism evidence="2 3">
    <name type="scientific">Streptomyces bathyalis</name>
    <dbReference type="NCBI Taxonomy" id="2710756"/>
    <lineage>
        <taxon>Bacteria</taxon>
        <taxon>Bacillati</taxon>
        <taxon>Actinomycetota</taxon>
        <taxon>Actinomycetes</taxon>
        <taxon>Kitasatosporales</taxon>
        <taxon>Streptomycetaceae</taxon>
        <taxon>Streptomyces</taxon>
    </lineage>
</organism>
<dbReference type="Gene3D" id="3.90.660.10">
    <property type="match status" value="1"/>
</dbReference>
<dbReference type="InterPro" id="IPR050281">
    <property type="entry name" value="Flavin_monoamine_oxidase"/>
</dbReference>
<dbReference type="SUPFAM" id="SSF51905">
    <property type="entry name" value="FAD/NAD(P)-binding domain"/>
    <property type="match status" value="2"/>
</dbReference>
<dbReference type="InterPro" id="IPR036188">
    <property type="entry name" value="FAD/NAD-bd_sf"/>
</dbReference>
<accession>A0A7T1TBK2</accession>
<dbReference type="InterPro" id="IPR002937">
    <property type="entry name" value="Amino_oxidase"/>
</dbReference>
<feature type="domain" description="Amine oxidase" evidence="1">
    <location>
        <begin position="141"/>
        <end position="233"/>
    </location>
</feature>
<dbReference type="SUPFAM" id="SSF54373">
    <property type="entry name" value="FAD-linked reductases, C-terminal domain"/>
    <property type="match status" value="2"/>
</dbReference>
<dbReference type="KEGG" id="sbat:G4Z16_29835"/>
<protein>
    <submittedName>
        <fullName evidence="2">FAD-dependent oxidoreductase</fullName>
    </submittedName>
</protein>
<dbReference type="AlphaFoldDB" id="A0A7T1TBK2"/>
<dbReference type="Gene3D" id="3.50.50.60">
    <property type="entry name" value="FAD/NAD(P)-binding domain"/>
    <property type="match status" value="2"/>
</dbReference>
<dbReference type="Pfam" id="PF01593">
    <property type="entry name" value="Amino_oxidase"/>
    <property type="match status" value="3"/>
</dbReference>
<dbReference type="PRINTS" id="PR00419">
    <property type="entry name" value="ADXRDTASE"/>
</dbReference>
<sequence length="454" mass="48491">MRRVRPVSESRGGGPGRRTVVTAGLSVAAGGIAGGGRSRGAHRAAGPGAVPEPVSLLRTSWSRDPFARGSYSFLAPSPLGAKARTLLAAPLNGRLHFAGEACSSEAPATAHGALESGRRAAVEIIRSDRAGRRVVVIGAGFAGLGCARELADEGYEVTVLEARDRVGGRVRTRRIAGVPAEMGASWIHGSQGNVMTRVLRQSGGRGREFDYDSVTGRDAAAVAELGRHRRKLDDVEEPDTTPVSAVLPRSPSAALRYAANVHYTQEYAADPDRLAVSAEWEGRELRGPDLLLPEGYDRLIAQVRGELPVRTGAVVTSVRHNSEGAAVRVRNGPQVEADHAVVTVPVGVLKAGTLAFDPPLPPVKSQALEALGSGLLDKLWLEFPYVFWDRNVDVIEFFDREEPGLWSWWVNGWKVFGEPVLLGFNAGRTAQSLARASDDAVLASCMKALRGMRR</sequence>
<proteinExistence type="predicted"/>
<name>A0A7T1TBK2_9ACTN</name>
<gene>
    <name evidence="2" type="ORF">G4Z16_29835</name>
</gene>
<evidence type="ECO:0000313" key="3">
    <source>
        <dbReference type="Proteomes" id="UP000595046"/>
    </source>
</evidence>
<evidence type="ECO:0000313" key="2">
    <source>
        <dbReference type="EMBL" id="QPP09920.1"/>
    </source>
</evidence>